<organism evidence="1 2">
    <name type="scientific">Rotaria magnacalcarata</name>
    <dbReference type="NCBI Taxonomy" id="392030"/>
    <lineage>
        <taxon>Eukaryota</taxon>
        <taxon>Metazoa</taxon>
        <taxon>Spiralia</taxon>
        <taxon>Gnathifera</taxon>
        <taxon>Rotifera</taxon>
        <taxon>Eurotatoria</taxon>
        <taxon>Bdelloidea</taxon>
        <taxon>Philodinida</taxon>
        <taxon>Philodinidae</taxon>
        <taxon>Rotaria</taxon>
    </lineage>
</organism>
<accession>A0A8S3FLF8</accession>
<name>A0A8S3FLF8_9BILA</name>
<reference evidence="1" key="1">
    <citation type="submission" date="2021-02" db="EMBL/GenBank/DDBJ databases">
        <authorList>
            <person name="Nowell W R."/>
        </authorList>
    </citation>
    <scope>NUCLEOTIDE SEQUENCE</scope>
</reference>
<comment type="caution">
    <text evidence="1">The sequence shown here is derived from an EMBL/GenBank/DDBJ whole genome shotgun (WGS) entry which is preliminary data.</text>
</comment>
<dbReference type="EMBL" id="CAJOBI010266031">
    <property type="protein sequence ID" value="CAF5129861.1"/>
    <property type="molecule type" value="Genomic_DNA"/>
</dbReference>
<dbReference type="Proteomes" id="UP000676336">
    <property type="component" value="Unassembled WGS sequence"/>
</dbReference>
<gene>
    <name evidence="1" type="ORF">SMN809_LOCUS62913</name>
</gene>
<feature type="non-terminal residue" evidence="1">
    <location>
        <position position="1"/>
    </location>
</feature>
<protein>
    <submittedName>
        <fullName evidence="1">Uncharacterized protein</fullName>
    </submittedName>
</protein>
<evidence type="ECO:0000313" key="1">
    <source>
        <dbReference type="EMBL" id="CAF5129861.1"/>
    </source>
</evidence>
<sequence>YVNFDLLKAIV</sequence>
<evidence type="ECO:0000313" key="2">
    <source>
        <dbReference type="Proteomes" id="UP000676336"/>
    </source>
</evidence>
<proteinExistence type="predicted"/>